<dbReference type="EMBL" id="JACYTP010000011">
    <property type="protein sequence ID" value="MBD8514277.1"/>
    <property type="molecule type" value="Genomic_DNA"/>
</dbReference>
<comment type="caution">
    <text evidence="1">The sequence shown here is derived from an EMBL/GenBank/DDBJ whole genome shotgun (WGS) entry which is preliminary data.</text>
</comment>
<dbReference type="RefSeq" id="WP_192016923.1">
    <property type="nucleotide sequence ID" value="NZ_JACYTP010000011.1"/>
</dbReference>
<reference evidence="1 2" key="1">
    <citation type="submission" date="2020-09" db="EMBL/GenBank/DDBJ databases">
        <title>Photobacterium sp. CAU 1568 isolated from sand of Sido Beach.</title>
        <authorList>
            <person name="Kim W."/>
        </authorList>
    </citation>
    <scope>NUCLEOTIDE SEQUENCE [LARGE SCALE GENOMIC DNA]</scope>
    <source>
        <strain evidence="1 2">CAU 1568</strain>
    </source>
</reference>
<protein>
    <submittedName>
        <fullName evidence="1">Uncharacterized protein</fullName>
    </submittedName>
</protein>
<gene>
    <name evidence="1" type="ORF">IFO68_16460</name>
</gene>
<keyword evidence="2" id="KW-1185">Reference proteome</keyword>
<dbReference type="Proteomes" id="UP000649768">
    <property type="component" value="Unassembled WGS sequence"/>
</dbReference>
<accession>A0ABR9BNY8</accession>
<sequence length="200" mass="22883">MEQLNQNNNINIDIVNVDVEIVRKYINSYFNDSNEFYKSLIEKISNDIYPCYVIVPKNFNAISEVNLSSGGVFNVNSKGNQNGSGIVKVVDSSDWLSLFIYDLIKRNDLCCVFDDVMASENEINDFKSRGFLYNGDAYYYISKQMVDSDKDLLELIYATKLSWHFVCVLIECFSSNDQGESTYAHFLSKPWIPANITCSK</sequence>
<name>A0ABR9BNY8_9GAMM</name>
<evidence type="ECO:0000313" key="1">
    <source>
        <dbReference type="EMBL" id="MBD8514277.1"/>
    </source>
</evidence>
<proteinExistence type="predicted"/>
<organism evidence="1 2">
    <name type="scientific">Photobacterium arenosum</name>
    <dbReference type="NCBI Taxonomy" id="2774143"/>
    <lineage>
        <taxon>Bacteria</taxon>
        <taxon>Pseudomonadati</taxon>
        <taxon>Pseudomonadota</taxon>
        <taxon>Gammaproteobacteria</taxon>
        <taxon>Vibrionales</taxon>
        <taxon>Vibrionaceae</taxon>
        <taxon>Photobacterium</taxon>
    </lineage>
</organism>
<evidence type="ECO:0000313" key="2">
    <source>
        <dbReference type="Proteomes" id="UP000649768"/>
    </source>
</evidence>